<accession>A0ABQ5HVC6</accession>
<reference evidence="2" key="1">
    <citation type="journal article" date="2022" name="Int. J. Mol. Sci.">
        <title>Draft Genome of Tanacetum Coccineum: Genomic Comparison of Closely Related Tanacetum-Family Plants.</title>
        <authorList>
            <person name="Yamashiro T."/>
            <person name="Shiraishi A."/>
            <person name="Nakayama K."/>
            <person name="Satake H."/>
        </authorList>
    </citation>
    <scope>NUCLEOTIDE SEQUENCE</scope>
</reference>
<protein>
    <submittedName>
        <fullName evidence="2">Uncharacterized protein</fullName>
    </submittedName>
</protein>
<reference evidence="2" key="2">
    <citation type="submission" date="2022-01" db="EMBL/GenBank/DDBJ databases">
        <authorList>
            <person name="Yamashiro T."/>
            <person name="Shiraishi A."/>
            <person name="Satake H."/>
            <person name="Nakayama K."/>
        </authorList>
    </citation>
    <scope>NUCLEOTIDE SEQUENCE</scope>
</reference>
<evidence type="ECO:0000313" key="2">
    <source>
        <dbReference type="EMBL" id="GJT91227.1"/>
    </source>
</evidence>
<organism evidence="2 3">
    <name type="scientific">Tanacetum coccineum</name>
    <dbReference type="NCBI Taxonomy" id="301880"/>
    <lineage>
        <taxon>Eukaryota</taxon>
        <taxon>Viridiplantae</taxon>
        <taxon>Streptophyta</taxon>
        <taxon>Embryophyta</taxon>
        <taxon>Tracheophyta</taxon>
        <taxon>Spermatophyta</taxon>
        <taxon>Magnoliopsida</taxon>
        <taxon>eudicotyledons</taxon>
        <taxon>Gunneridae</taxon>
        <taxon>Pentapetalae</taxon>
        <taxon>asterids</taxon>
        <taxon>campanulids</taxon>
        <taxon>Asterales</taxon>
        <taxon>Asteraceae</taxon>
        <taxon>Asteroideae</taxon>
        <taxon>Anthemideae</taxon>
        <taxon>Anthemidinae</taxon>
        <taxon>Tanacetum</taxon>
    </lineage>
</organism>
<evidence type="ECO:0000256" key="1">
    <source>
        <dbReference type="SAM" id="MobiDB-lite"/>
    </source>
</evidence>
<name>A0ABQ5HVC6_9ASTR</name>
<feature type="compositionally biased region" description="Acidic residues" evidence="1">
    <location>
        <begin position="40"/>
        <end position="50"/>
    </location>
</feature>
<feature type="region of interest" description="Disordered" evidence="1">
    <location>
        <begin position="18"/>
        <end position="81"/>
    </location>
</feature>
<dbReference type="Proteomes" id="UP001151760">
    <property type="component" value="Unassembled WGS sequence"/>
</dbReference>
<proteinExistence type="predicted"/>
<evidence type="ECO:0000313" key="3">
    <source>
        <dbReference type="Proteomes" id="UP001151760"/>
    </source>
</evidence>
<gene>
    <name evidence="2" type="ORF">Tco_1080072</name>
</gene>
<keyword evidence="3" id="KW-1185">Reference proteome</keyword>
<dbReference type="EMBL" id="BQNB010019999">
    <property type="protein sequence ID" value="GJT91227.1"/>
    <property type="molecule type" value="Genomic_DNA"/>
</dbReference>
<sequence length="81" mass="8498">MVFSFEFLDLVQKILDDEPRHNHGGYPEMNSGGGVVNLTGDEDLIDEDGDTGMGDSTGVSVSLGGEISSGGKKSHITLLTT</sequence>
<comment type="caution">
    <text evidence="2">The sequence shown here is derived from an EMBL/GenBank/DDBJ whole genome shotgun (WGS) entry which is preliminary data.</text>
</comment>